<reference evidence="4 5" key="1">
    <citation type="submission" date="2020-07" db="EMBL/GenBank/DDBJ databases">
        <title>Draft whole-genome sequence of Heliobacterium chlorum DSM 3682, type strain.</title>
        <authorList>
            <person name="Kyndt J.A."/>
            <person name="Meyer T.E."/>
            <person name="Imhoff J.F."/>
        </authorList>
    </citation>
    <scope>NUCLEOTIDE SEQUENCE [LARGE SCALE GENOMIC DNA]</scope>
    <source>
        <strain evidence="4 5">DSM 3682</strain>
    </source>
</reference>
<evidence type="ECO:0000313" key="5">
    <source>
        <dbReference type="Proteomes" id="UP000617402"/>
    </source>
</evidence>
<feature type="domain" description="SHSP" evidence="3">
    <location>
        <begin position="41"/>
        <end position="152"/>
    </location>
</feature>
<dbReference type="Pfam" id="PF00011">
    <property type="entry name" value="HSP20"/>
    <property type="match status" value="1"/>
</dbReference>
<dbReference type="InterPro" id="IPR002068">
    <property type="entry name" value="A-crystallin/Hsp20_dom"/>
</dbReference>
<dbReference type="PANTHER" id="PTHR11527">
    <property type="entry name" value="HEAT-SHOCK PROTEIN 20 FAMILY MEMBER"/>
    <property type="match status" value="1"/>
</dbReference>
<comment type="caution">
    <text evidence="4">The sequence shown here is derived from an EMBL/GenBank/DDBJ whole genome shotgun (WGS) entry which is preliminary data.</text>
</comment>
<dbReference type="RefSeq" id="WP_188038779.1">
    <property type="nucleotide sequence ID" value="NZ_JACVHF010000002.1"/>
</dbReference>
<evidence type="ECO:0000256" key="1">
    <source>
        <dbReference type="PROSITE-ProRule" id="PRU00285"/>
    </source>
</evidence>
<dbReference type="EMBL" id="JACVHF010000002">
    <property type="protein sequence ID" value="MBC9783629.1"/>
    <property type="molecule type" value="Genomic_DNA"/>
</dbReference>
<evidence type="ECO:0000256" key="2">
    <source>
        <dbReference type="RuleBase" id="RU003616"/>
    </source>
</evidence>
<gene>
    <name evidence="4" type="ORF">H1S01_03755</name>
</gene>
<name>A0ABR7SYM3_HELCL</name>
<dbReference type="CDD" id="cd06464">
    <property type="entry name" value="ACD_sHsps-like"/>
    <property type="match status" value="1"/>
</dbReference>
<accession>A0ABR7SYM3</accession>
<dbReference type="PROSITE" id="PS01031">
    <property type="entry name" value="SHSP"/>
    <property type="match status" value="1"/>
</dbReference>
<evidence type="ECO:0000259" key="3">
    <source>
        <dbReference type="PROSITE" id="PS01031"/>
    </source>
</evidence>
<comment type="similarity">
    <text evidence="1 2">Belongs to the small heat shock protein (HSP20) family.</text>
</comment>
<dbReference type="SUPFAM" id="SSF49764">
    <property type="entry name" value="HSP20-like chaperones"/>
    <property type="match status" value="1"/>
</dbReference>
<dbReference type="Proteomes" id="UP000617402">
    <property type="component" value="Unassembled WGS sequence"/>
</dbReference>
<dbReference type="InterPro" id="IPR008978">
    <property type="entry name" value="HSP20-like_chaperone"/>
</dbReference>
<dbReference type="InterPro" id="IPR031107">
    <property type="entry name" value="Small_HSP"/>
</dbReference>
<protein>
    <submittedName>
        <fullName evidence="4">Hsp20/alpha crystallin family protein</fullName>
    </submittedName>
</protein>
<evidence type="ECO:0000313" key="4">
    <source>
        <dbReference type="EMBL" id="MBC9783629.1"/>
    </source>
</evidence>
<organism evidence="4 5">
    <name type="scientific">Heliobacterium chlorum</name>
    <dbReference type="NCBI Taxonomy" id="2698"/>
    <lineage>
        <taxon>Bacteria</taxon>
        <taxon>Bacillati</taxon>
        <taxon>Bacillota</taxon>
        <taxon>Clostridia</taxon>
        <taxon>Eubacteriales</taxon>
        <taxon>Heliobacteriaceae</taxon>
        <taxon>Heliobacterium</taxon>
    </lineage>
</organism>
<sequence length="152" mass="17659">MTLKKRDEYDHPVFRIQEEMNKLFRQMFQEPFFSNDFFHAFEGKGWLPRLNLMEQPDEYVIEAEIPGIDPKTVEIQVTGNILTIKGEKRAELERKDRNTHIVEGSYGTFHRSVVLPGNADLDRITAAGKNGMLHIHIGKKPEEKPRIIKINS</sequence>
<keyword evidence="5" id="KW-1185">Reference proteome</keyword>
<proteinExistence type="inferred from homology"/>
<dbReference type="Gene3D" id="2.60.40.790">
    <property type="match status" value="1"/>
</dbReference>